<organism evidence="2 3">
    <name type="scientific">Thermoproteota archaeon</name>
    <dbReference type="NCBI Taxonomy" id="2056631"/>
    <lineage>
        <taxon>Archaea</taxon>
        <taxon>Thermoproteota</taxon>
    </lineage>
</organism>
<protein>
    <submittedName>
        <fullName evidence="2">Uncharacterized protein</fullName>
    </submittedName>
</protein>
<dbReference type="AlphaFoldDB" id="A0A523BEA8"/>
<evidence type="ECO:0000313" key="2">
    <source>
        <dbReference type="EMBL" id="TDA39281.1"/>
    </source>
</evidence>
<dbReference type="Gene3D" id="3.30.460.70">
    <property type="match status" value="1"/>
</dbReference>
<gene>
    <name evidence="2" type="ORF">DSO08_02480</name>
</gene>
<dbReference type="Proteomes" id="UP000315399">
    <property type="component" value="Unassembled WGS sequence"/>
</dbReference>
<reference evidence="2 3" key="1">
    <citation type="journal article" date="2019" name="Nat. Microbiol.">
        <title>Expanding anaerobic alkane metabolism in the domain of Archaea.</title>
        <authorList>
            <person name="Wang Y."/>
            <person name="Wegener G."/>
            <person name="Hou J."/>
            <person name="Wang F."/>
            <person name="Xiao X."/>
        </authorList>
    </citation>
    <scope>NUCLEOTIDE SEQUENCE [LARGE SCALE GENOMIC DNA]</scope>
    <source>
        <strain evidence="2">WYZ-LMO10</strain>
    </source>
</reference>
<feature type="transmembrane region" description="Helical" evidence="1">
    <location>
        <begin position="6"/>
        <end position="24"/>
    </location>
</feature>
<keyword evidence="1" id="KW-0472">Membrane</keyword>
<keyword evidence="1" id="KW-0812">Transmembrane</keyword>
<name>A0A523BEA8_9CREN</name>
<dbReference type="EMBL" id="QNVH01000016">
    <property type="protein sequence ID" value="TDA39281.1"/>
    <property type="molecule type" value="Genomic_DNA"/>
</dbReference>
<accession>A0A523BEA8</accession>
<comment type="caution">
    <text evidence="2">The sequence shown here is derived from an EMBL/GenBank/DDBJ whole genome shotgun (WGS) entry which is preliminary data.</text>
</comment>
<evidence type="ECO:0000256" key="1">
    <source>
        <dbReference type="SAM" id="Phobius"/>
    </source>
</evidence>
<sequence length="225" mass="24617">MRLGEVASFLLIILGLLTVGYLGYSYGYMSGIQKGYDLGFSEGYLLGNSSGFESGFLKGSSFGYGLGNESGYGLGFSHGYAKGNLTGYELGYEVGYNEGYQKGVLDGAGTGYTLRDPTFLELLSFLADDKTDRNPYTPSYTCINFAADVKNNAFEAGYRCGFVYIKFKDSAHAVVCFNTTNRGLVFVEPQYDDIVTLKIGESYAAQNGYVIPSYDDKIQSYVIVW</sequence>
<evidence type="ECO:0000313" key="3">
    <source>
        <dbReference type="Proteomes" id="UP000315399"/>
    </source>
</evidence>
<proteinExistence type="predicted"/>
<keyword evidence="1" id="KW-1133">Transmembrane helix</keyword>